<comment type="caution">
    <text evidence="1">The sequence shown here is derived from an EMBL/GenBank/DDBJ whole genome shotgun (WGS) entry which is preliminary data.</text>
</comment>
<dbReference type="AlphaFoldDB" id="A0AAW2F9Q2"/>
<dbReference type="EMBL" id="JADYXP020000013">
    <property type="protein sequence ID" value="KAL0111578.1"/>
    <property type="molecule type" value="Genomic_DNA"/>
</dbReference>
<organism evidence="1 2">
    <name type="scientific">Cardiocondyla obscurior</name>
    <dbReference type="NCBI Taxonomy" id="286306"/>
    <lineage>
        <taxon>Eukaryota</taxon>
        <taxon>Metazoa</taxon>
        <taxon>Ecdysozoa</taxon>
        <taxon>Arthropoda</taxon>
        <taxon>Hexapoda</taxon>
        <taxon>Insecta</taxon>
        <taxon>Pterygota</taxon>
        <taxon>Neoptera</taxon>
        <taxon>Endopterygota</taxon>
        <taxon>Hymenoptera</taxon>
        <taxon>Apocrita</taxon>
        <taxon>Aculeata</taxon>
        <taxon>Formicoidea</taxon>
        <taxon>Formicidae</taxon>
        <taxon>Myrmicinae</taxon>
        <taxon>Cardiocondyla</taxon>
    </lineage>
</organism>
<evidence type="ECO:0000313" key="2">
    <source>
        <dbReference type="Proteomes" id="UP001430953"/>
    </source>
</evidence>
<evidence type="ECO:0000313" key="1">
    <source>
        <dbReference type="EMBL" id="KAL0111578.1"/>
    </source>
</evidence>
<keyword evidence="2" id="KW-1185">Reference proteome</keyword>
<name>A0AAW2F9Q2_9HYME</name>
<gene>
    <name evidence="1" type="ORF">PUN28_013044</name>
</gene>
<dbReference type="Proteomes" id="UP001430953">
    <property type="component" value="Unassembled WGS sequence"/>
</dbReference>
<protein>
    <recommendedName>
        <fullName evidence="3">Secreted protein</fullName>
    </recommendedName>
</protein>
<evidence type="ECO:0008006" key="3">
    <source>
        <dbReference type="Google" id="ProtNLM"/>
    </source>
</evidence>
<sequence length="81" mass="9590">MYILSRVFLFPRFISPVAVVSRDTFYHYFVFLSSRMIHSSKEYYKSLRASAMCKFCTSFPPRYMSKVLYVLCPSNKVIISH</sequence>
<accession>A0AAW2F9Q2</accession>
<reference evidence="1 2" key="1">
    <citation type="submission" date="2023-03" db="EMBL/GenBank/DDBJ databases">
        <title>High recombination rates correlate with genetic variation in Cardiocondyla obscurior ants.</title>
        <authorList>
            <person name="Errbii M."/>
        </authorList>
    </citation>
    <scope>NUCLEOTIDE SEQUENCE [LARGE SCALE GENOMIC DNA]</scope>
    <source>
        <strain evidence="1">Alpha-2009</strain>
        <tissue evidence="1">Whole body</tissue>
    </source>
</reference>
<proteinExistence type="predicted"/>